<feature type="domain" description="Formyl transferase N-terminal" evidence="5">
    <location>
        <begin position="18"/>
        <end position="183"/>
    </location>
</feature>
<dbReference type="PANTHER" id="PTHR43369">
    <property type="entry name" value="PHOSPHORIBOSYLGLYCINAMIDE FORMYLTRANSFERASE"/>
    <property type="match status" value="1"/>
</dbReference>
<dbReference type="SUPFAM" id="SSF53328">
    <property type="entry name" value="Formyltransferase"/>
    <property type="match status" value="1"/>
</dbReference>
<dbReference type="GO" id="GO:0005829">
    <property type="term" value="C:cytosol"/>
    <property type="evidence" value="ECO:0007669"/>
    <property type="project" value="TreeGrafter"/>
</dbReference>
<evidence type="ECO:0000256" key="2">
    <source>
        <dbReference type="ARBA" id="ARBA00012254"/>
    </source>
</evidence>
<accession>A0A1G1Y3U0</accession>
<evidence type="ECO:0000313" key="6">
    <source>
        <dbReference type="EMBL" id="OGY46227.1"/>
    </source>
</evidence>
<dbReference type="Gene3D" id="3.40.50.170">
    <property type="entry name" value="Formyl transferase, N-terminal domain"/>
    <property type="match status" value="1"/>
</dbReference>
<dbReference type="PANTHER" id="PTHR43369:SF2">
    <property type="entry name" value="PHOSPHORIBOSYLGLYCINAMIDE FORMYLTRANSFERASE"/>
    <property type="match status" value="1"/>
</dbReference>
<dbReference type="GO" id="GO:0006189">
    <property type="term" value="P:'de novo' IMP biosynthetic process"/>
    <property type="evidence" value="ECO:0007669"/>
    <property type="project" value="TreeGrafter"/>
</dbReference>
<dbReference type="Pfam" id="PF00551">
    <property type="entry name" value="Formyl_trans_N"/>
    <property type="match status" value="1"/>
</dbReference>
<protein>
    <recommendedName>
        <fullName evidence="2">phosphoribosylglycinamide formyltransferase 1</fullName>
        <ecNumber evidence="2">2.1.2.2</ecNumber>
    </recommendedName>
</protein>
<reference evidence="6 7" key="1">
    <citation type="journal article" date="2016" name="Nat. Commun.">
        <title>Thousands of microbial genomes shed light on interconnected biogeochemical processes in an aquifer system.</title>
        <authorList>
            <person name="Anantharaman K."/>
            <person name="Brown C.T."/>
            <person name="Hug L.A."/>
            <person name="Sharon I."/>
            <person name="Castelle C.J."/>
            <person name="Probst A.J."/>
            <person name="Thomas B.C."/>
            <person name="Singh A."/>
            <person name="Wilkins M.J."/>
            <person name="Karaoz U."/>
            <person name="Brodie E.L."/>
            <person name="Williams K.H."/>
            <person name="Hubbard S.S."/>
            <person name="Banfield J.F."/>
        </authorList>
    </citation>
    <scope>NUCLEOTIDE SEQUENCE [LARGE SCALE GENOMIC DNA]</scope>
</reference>
<sequence length="231" mass="25439">MSSLNPRLLILASGTKDGGGSGLEKIIEHALVDNLSVDIVGIVSNHESGGVRQIADKYQLPFYHMVGPFDGQAYTAVLNSFKPDFIVLSGWLKKTIGLPPNVTINIHPALLPKFGGPGLYGHYAHEAVIAAFECGEVTQSGVTMHFVTEVYDAGPRFFEFRVPLVKGDTAETLYEKKIKPAEHGWQWFIIRLVITHDIYWSGVPGEPVIVPAWYYDLPICPESTDDNCIIT</sequence>
<evidence type="ECO:0000313" key="7">
    <source>
        <dbReference type="Proteomes" id="UP000178240"/>
    </source>
</evidence>
<dbReference type="InterPro" id="IPR002376">
    <property type="entry name" value="Formyl_transf_N"/>
</dbReference>
<name>A0A1G1Y3U0_9BACT</name>
<comment type="caution">
    <text evidence="6">The sequence shown here is derived from an EMBL/GenBank/DDBJ whole genome shotgun (WGS) entry which is preliminary data.</text>
</comment>
<dbReference type="Proteomes" id="UP000178240">
    <property type="component" value="Unassembled WGS sequence"/>
</dbReference>
<dbReference type="EMBL" id="MHIE01000006">
    <property type="protein sequence ID" value="OGY46227.1"/>
    <property type="molecule type" value="Genomic_DNA"/>
</dbReference>
<keyword evidence="3" id="KW-0808">Transferase</keyword>
<gene>
    <name evidence="6" type="ORF">A2744_04485</name>
</gene>
<evidence type="ECO:0000256" key="1">
    <source>
        <dbReference type="ARBA" id="ARBA00005054"/>
    </source>
</evidence>
<dbReference type="STRING" id="1797535.A2744_04485"/>
<keyword evidence="4" id="KW-0658">Purine biosynthesis</keyword>
<organism evidence="6 7">
    <name type="scientific">Candidatus Buchananbacteria bacterium RIFCSPHIGHO2_01_FULL_44_11</name>
    <dbReference type="NCBI Taxonomy" id="1797535"/>
    <lineage>
        <taxon>Bacteria</taxon>
        <taxon>Candidatus Buchananiibacteriota</taxon>
    </lineage>
</organism>
<comment type="pathway">
    <text evidence="1">Purine metabolism; IMP biosynthesis via de novo pathway; N(2)-formyl-N(1)-(5-phospho-D-ribosyl)glycinamide from N(1)-(5-phospho-D-ribosyl)glycinamide (10-formyl THF route): step 1/1.</text>
</comment>
<evidence type="ECO:0000256" key="4">
    <source>
        <dbReference type="ARBA" id="ARBA00022755"/>
    </source>
</evidence>
<dbReference type="EC" id="2.1.2.2" evidence="2"/>
<dbReference type="InterPro" id="IPR036477">
    <property type="entry name" value="Formyl_transf_N_sf"/>
</dbReference>
<evidence type="ECO:0000259" key="5">
    <source>
        <dbReference type="Pfam" id="PF00551"/>
    </source>
</evidence>
<dbReference type="AlphaFoldDB" id="A0A1G1Y3U0"/>
<proteinExistence type="predicted"/>
<dbReference type="GO" id="GO:0004644">
    <property type="term" value="F:phosphoribosylglycinamide formyltransferase activity"/>
    <property type="evidence" value="ECO:0007669"/>
    <property type="project" value="UniProtKB-EC"/>
</dbReference>
<evidence type="ECO:0000256" key="3">
    <source>
        <dbReference type="ARBA" id="ARBA00022679"/>
    </source>
</evidence>